<keyword evidence="2" id="KW-0472">Membrane</keyword>
<dbReference type="AlphaFoldDB" id="A0A7K0EPC8"/>
<keyword evidence="2" id="KW-0812">Transmembrane</keyword>
<dbReference type="OrthoDB" id="5360192at2"/>
<feature type="transmembrane region" description="Helical" evidence="2">
    <location>
        <begin position="76"/>
        <end position="107"/>
    </location>
</feature>
<organism evidence="3 4">
    <name type="scientific">Larkinella terrae</name>
    <dbReference type="NCBI Taxonomy" id="2025311"/>
    <lineage>
        <taxon>Bacteria</taxon>
        <taxon>Pseudomonadati</taxon>
        <taxon>Bacteroidota</taxon>
        <taxon>Cytophagia</taxon>
        <taxon>Cytophagales</taxon>
        <taxon>Spirosomataceae</taxon>
        <taxon>Larkinella</taxon>
    </lineage>
</organism>
<keyword evidence="2" id="KW-1133">Transmembrane helix</keyword>
<protein>
    <submittedName>
        <fullName evidence="3">DUF2809 domain-containing protein</fullName>
    </submittedName>
</protein>
<feature type="transmembrane region" description="Helical" evidence="2">
    <location>
        <begin position="46"/>
        <end position="64"/>
    </location>
</feature>
<sequence length="162" mass="18876">MTIQNRGLRLSARNPHTENEENHPRRKITTSKTQQSTPLLTFRPPYFILTILFFITEVLIALFLHDKIIRPYVGDFLVVILIYCFLRSFLNTAVLPTALFVLAFSYTLEVLQYFNVVERLGLGKYKLARIVIGTSFEWIDLLAYTLGVLFILYLEKTKTARR</sequence>
<name>A0A7K0EPC8_9BACT</name>
<reference evidence="3 4" key="1">
    <citation type="journal article" date="2018" name="Antonie Van Leeuwenhoek">
        <title>Larkinella terrae sp. nov., isolated from soil on Jeju Island, South Korea.</title>
        <authorList>
            <person name="Ten L.N."/>
            <person name="Jeon J."/>
            <person name="Park S.J."/>
            <person name="Park S."/>
            <person name="Lee S.Y."/>
            <person name="Kim M.K."/>
            <person name="Jung H.Y."/>
        </authorList>
    </citation>
    <scope>NUCLEOTIDE SEQUENCE [LARGE SCALE GENOMIC DNA]</scope>
    <source>
        <strain evidence="3 4">KCTC 52001</strain>
    </source>
</reference>
<accession>A0A7K0EPC8</accession>
<evidence type="ECO:0000256" key="1">
    <source>
        <dbReference type="SAM" id="MobiDB-lite"/>
    </source>
</evidence>
<keyword evidence="4" id="KW-1185">Reference proteome</keyword>
<gene>
    <name evidence="3" type="ORF">GJJ30_20485</name>
</gene>
<dbReference type="Proteomes" id="UP000441754">
    <property type="component" value="Unassembled WGS sequence"/>
</dbReference>
<feature type="transmembrane region" description="Helical" evidence="2">
    <location>
        <begin position="127"/>
        <end position="154"/>
    </location>
</feature>
<dbReference type="InterPro" id="IPR021257">
    <property type="entry name" value="DUF2809"/>
</dbReference>
<evidence type="ECO:0000256" key="2">
    <source>
        <dbReference type="SAM" id="Phobius"/>
    </source>
</evidence>
<dbReference type="EMBL" id="WJXZ01000012">
    <property type="protein sequence ID" value="MRS63690.1"/>
    <property type="molecule type" value="Genomic_DNA"/>
</dbReference>
<proteinExistence type="predicted"/>
<evidence type="ECO:0000313" key="4">
    <source>
        <dbReference type="Proteomes" id="UP000441754"/>
    </source>
</evidence>
<comment type="caution">
    <text evidence="3">The sequence shown here is derived from an EMBL/GenBank/DDBJ whole genome shotgun (WGS) entry which is preliminary data.</text>
</comment>
<dbReference type="Pfam" id="PF10990">
    <property type="entry name" value="DUF2809"/>
    <property type="match status" value="1"/>
</dbReference>
<feature type="region of interest" description="Disordered" evidence="1">
    <location>
        <begin position="1"/>
        <end position="33"/>
    </location>
</feature>
<evidence type="ECO:0000313" key="3">
    <source>
        <dbReference type="EMBL" id="MRS63690.1"/>
    </source>
</evidence>